<dbReference type="Pfam" id="PF00391">
    <property type="entry name" value="PEP-utilizers"/>
    <property type="match status" value="1"/>
</dbReference>
<keyword evidence="3" id="KW-0067">ATP-binding</keyword>
<dbReference type="InterPro" id="IPR008279">
    <property type="entry name" value="PEP-util_enz_mobile_dom"/>
</dbReference>
<dbReference type="GO" id="GO:0008986">
    <property type="term" value="F:pyruvate, water dikinase activity"/>
    <property type="evidence" value="ECO:0007669"/>
    <property type="project" value="InterPro"/>
</dbReference>
<comment type="similarity">
    <text evidence="1">Belongs to the PEP-utilizing enzyme family.</text>
</comment>
<keyword evidence="2" id="KW-0547">Nucleotide-binding</keyword>
<dbReference type="Gene3D" id="3.50.30.10">
    <property type="entry name" value="Phosphohistidine domain"/>
    <property type="match status" value="1"/>
</dbReference>
<evidence type="ECO:0000313" key="5">
    <source>
        <dbReference type="EMBL" id="KKK67019.1"/>
    </source>
</evidence>
<sequence>MGKGEKLFTGVGAAKGEVVATVRIVNGDETKMAQVTKGEVLVSQRFDPQHDKYVEKAVAIIQNTGGIKSHGAYIGKKLGIPAVTGTVEATSVLKDGQKVVVDGDNGIVYDYVPGMVIEDISTPAPKAAEPLSLAARMAAIAKQKGKTLPPGFIESLKKQE</sequence>
<dbReference type="EMBL" id="LAZR01059806">
    <property type="protein sequence ID" value="KKK67019.1"/>
    <property type="molecule type" value="Genomic_DNA"/>
</dbReference>
<dbReference type="SUPFAM" id="SSF52009">
    <property type="entry name" value="Phosphohistidine domain"/>
    <property type="match status" value="1"/>
</dbReference>
<organism evidence="5">
    <name type="scientific">marine sediment metagenome</name>
    <dbReference type="NCBI Taxonomy" id="412755"/>
    <lineage>
        <taxon>unclassified sequences</taxon>
        <taxon>metagenomes</taxon>
        <taxon>ecological metagenomes</taxon>
    </lineage>
</organism>
<feature type="domain" description="PEP-utilising enzyme mobile" evidence="4">
    <location>
        <begin position="36"/>
        <end position="106"/>
    </location>
</feature>
<dbReference type="GO" id="GO:0005524">
    <property type="term" value="F:ATP binding"/>
    <property type="evidence" value="ECO:0007669"/>
    <property type="project" value="UniProtKB-KW"/>
</dbReference>
<evidence type="ECO:0000256" key="1">
    <source>
        <dbReference type="ARBA" id="ARBA00007837"/>
    </source>
</evidence>
<dbReference type="PANTHER" id="PTHR43030">
    <property type="entry name" value="PHOSPHOENOLPYRUVATE SYNTHASE"/>
    <property type="match status" value="1"/>
</dbReference>
<evidence type="ECO:0000256" key="2">
    <source>
        <dbReference type="ARBA" id="ARBA00022741"/>
    </source>
</evidence>
<accession>A0A0F8ZKT3</accession>
<dbReference type="AlphaFoldDB" id="A0A0F8ZKT3"/>
<evidence type="ECO:0000256" key="3">
    <source>
        <dbReference type="ARBA" id="ARBA00022840"/>
    </source>
</evidence>
<proteinExistence type="inferred from homology"/>
<evidence type="ECO:0000259" key="4">
    <source>
        <dbReference type="Pfam" id="PF00391"/>
    </source>
</evidence>
<protein>
    <recommendedName>
        <fullName evidence="4">PEP-utilising enzyme mobile domain-containing protein</fullName>
    </recommendedName>
</protein>
<comment type="caution">
    <text evidence="5">The sequence shown here is derived from an EMBL/GenBank/DDBJ whole genome shotgun (WGS) entry which is preliminary data.</text>
</comment>
<dbReference type="InterPro" id="IPR006319">
    <property type="entry name" value="PEP_synth"/>
</dbReference>
<gene>
    <name evidence="5" type="ORF">LCGC14_2958260</name>
</gene>
<dbReference type="InterPro" id="IPR036637">
    <property type="entry name" value="Phosphohistidine_dom_sf"/>
</dbReference>
<dbReference type="PANTHER" id="PTHR43030:SF1">
    <property type="entry name" value="PHOSPHOENOLPYRUVATE SYNTHASE"/>
    <property type="match status" value="1"/>
</dbReference>
<name>A0A0F8ZKT3_9ZZZZ</name>
<reference evidence="5" key="1">
    <citation type="journal article" date="2015" name="Nature">
        <title>Complex archaea that bridge the gap between prokaryotes and eukaryotes.</title>
        <authorList>
            <person name="Spang A."/>
            <person name="Saw J.H."/>
            <person name="Jorgensen S.L."/>
            <person name="Zaremba-Niedzwiedzka K."/>
            <person name="Martijn J."/>
            <person name="Lind A.E."/>
            <person name="van Eijk R."/>
            <person name="Schleper C."/>
            <person name="Guy L."/>
            <person name="Ettema T.J."/>
        </authorList>
    </citation>
    <scope>NUCLEOTIDE SEQUENCE</scope>
</reference>